<name>A0A9Q1MQI4_9SOLA</name>
<dbReference type="EMBL" id="JAJAGQ010000005">
    <property type="protein sequence ID" value="KAJ8563438.1"/>
    <property type="molecule type" value="Genomic_DNA"/>
</dbReference>
<proteinExistence type="predicted"/>
<keyword evidence="2" id="KW-1185">Reference proteome</keyword>
<evidence type="ECO:0000313" key="1">
    <source>
        <dbReference type="EMBL" id="KAJ8563438.1"/>
    </source>
</evidence>
<dbReference type="AlphaFoldDB" id="A0A9Q1MQI4"/>
<evidence type="ECO:0000313" key="2">
    <source>
        <dbReference type="Proteomes" id="UP001152561"/>
    </source>
</evidence>
<accession>A0A9Q1MQI4</accession>
<protein>
    <submittedName>
        <fullName evidence="1">Uncharacterized protein</fullName>
    </submittedName>
</protein>
<dbReference type="Proteomes" id="UP001152561">
    <property type="component" value="Unassembled WGS sequence"/>
</dbReference>
<sequence length="307" mass="34989">MSTDSSSDFEEYIAKAMQEIIRTNEMMITKLQENTQTINKLVEAIQDFSKLKILQKETPQRTLITIPPVQQKTFVPFSSKLATMPSAIPSTSSPVSMADNLKYRPEVINAYEKINKFYDYKTNPDIIITRSTELMMESFDKGIYGIQILDASTDLKGKPIVICQIFKTGRNSTISGDDKNLNMKIPCTLEKFQNWISEKRVFGLLTLKSRIEDMLRNRKASVIGTSKGGDVEEIMTLYYGNDIEVKETTELTLLLDKITNLKHTHAEETICQFKIMAEQKKRPMIKTETLSSAKVSIKKEQSPDPFE</sequence>
<comment type="caution">
    <text evidence="1">The sequence shown here is derived from an EMBL/GenBank/DDBJ whole genome shotgun (WGS) entry which is preliminary data.</text>
</comment>
<reference evidence="2" key="1">
    <citation type="journal article" date="2023" name="Proc. Natl. Acad. Sci. U.S.A.">
        <title>Genomic and structural basis for evolution of tropane alkaloid biosynthesis.</title>
        <authorList>
            <person name="Wanga Y.-J."/>
            <person name="Taina T."/>
            <person name="Yua J.-Y."/>
            <person name="Lia J."/>
            <person name="Xua B."/>
            <person name="Chenc J."/>
            <person name="D'Auriad J.C."/>
            <person name="Huanga J.-P."/>
            <person name="Huanga S.-X."/>
        </authorList>
    </citation>
    <scope>NUCLEOTIDE SEQUENCE [LARGE SCALE GENOMIC DNA]</scope>
    <source>
        <strain evidence="2">cv. KIB-2019</strain>
    </source>
</reference>
<organism evidence="1 2">
    <name type="scientific">Anisodus acutangulus</name>
    <dbReference type="NCBI Taxonomy" id="402998"/>
    <lineage>
        <taxon>Eukaryota</taxon>
        <taxon>Viridiplantae</taxon>
        <taxon>Streptophyta</taxon>
        <taxon>Embryophyta</taxon>
        <taxon>Tracheophyta</taxon>
        <taxon>Spermatophyta</taxon>
        <taxon>Magnoliopsida</taxon>
        <taxon>eudicotyledons</taxon>
        <taxon>Gunneridae</taxon>
        <taxon>Pentapetalae</taxon>
        <taxon>asterids</taxon>
        <taxon>lamiids</taxon>
        <taxon>Solanales</taxon>
        <taxon>Solanaceae</taxon>
        <taxon>Solanoideae</taxon>
        <taxon>Hyoscyameae</taxon>
        <taxon>Anisodus</taxon>
    </lineage>
</organism>
<gene>
    <name evidence="1" type="ORF">K7X08_031890</name>
</gene>
<dbReference type="OrthoDB" id="10575566at2759"/>